<gene>
    <name evidence="4" type="ORF">MGAL_10B047265</name>
</gene>
<dbReference type="Pfam" id="PF12796">
    <property type="entry name" value="Ank_2"/>
    <property type="match status" value="2"/>
</dbReference>
<dbReference type="SUPFAM" id="SSF48403">
    <property type="entry name" value="Ankyrin repeat"/>
    <property type="match status" value="1"/>
</dbReference>
<keyword evidence="1" id="KW-0677">Repeat</keyword>
<feature type="repeat" description="ANK" evidence="3">
    <location>
        <begin position="94"/>
        <end position="126"/>
    </location>
</feature>
<accession>A0A8B6GT60</accession>
<dbReference type="AlphaFoldDB" id="A0A8B6GT60"/>
<proteinExistence type="predicted"/>
<organism evidence="4 5">
    <name type="scientific">Mytilus galloprovincialis</name>
    <name type="common">Mediterranean mussel</name>
    <dbReference type="NCBI Taxonomy" id="29158"/>
    <lineage>
        <taxon>Eukaryota</taxon>
        <taxon>Metazoa</taxon>
        <taxon>Spiralia</taxon>
        <taxon>Lophotrochozoa</taxon>
        <taxon>Mollusca</taxon>
        <taxon>Bivalvia</taxon>
        <taxon>Autobranchia</taxon>
        <taxon>Pteriomorphia</taxon>
        <taxon>Mytilida</taxon>
        <taxon>Mytiloidea</taxon>
        <taxon>Mytilidae</taxon>
        <taxon>Mytilinae</taxon>
        <taxon>Mytilus</taxon>
    </lineage>
</organism>
<dbReference type="PANTHER" id="PTHR24201">
    <property type="entry name" value="ANK_REP_REGION DOMAIN-CONTAINING PROTEIN"/>
    <property type="match status" value="1"/>
</dbReference>
<dbReference type="Gene3D" id="1.25.40.20">
    <property type="entry name" value="Ankyrin repeat-containing domain"/>
    <property type="match status" value="1"/>
</dbReference>
<evidence type="ECO:0000256" key="1">
    <source>
        <dbReference type="ARBA" id="ARBA00022737"/>
    </source>
</evidence>
<evidence type="ECO:0000256" key="2">
    <source>
        <dbReference type="ARBA" id="ARBA00023043"/>
    </source>
</evidence>
<dbReference type="Proteomes" id="UP000596742">
    <property type="component" value="Unassembled WGS sequence"/>
</dbReference>
<dbReference type="OrthoDB" id="194358at2759"/>
<dbReference type="PROSITE" id="PS50088">
    <property type="entry name" value="ANK_REPEAT"/>
    <property type="match status" value="5"/>
</dbReference>
<comment type="caution">
    <text evidence="4">The sequence shown here is derived from an EMBL/GenBank/DDBJ whole genome shotgun (WGS) entry which is preliminary data.</text>
</comment>
<reference evidence="4" key="1">
    <citation type="submission" date="2018-11" db="EMBL/GenBank/DDBJ databases">
        <authorList>
            <person name="Alioto T."/>
            <person name="Alioto T."/>
        </authorList>
    </citation>
    <scope>NUCLEOTIDE SEQUENCE</scope>
</reference>
<name>A0A8B6GT60_MYTGA</name>
<feature type="repeat" description="ANK" evidence="3">
    <location>
        <begin position="193"/>
        <end position="225"/>
    </location>
</feature>
<dbReference type="InterPro" id="IPR036770">
    <property type="entry name" value="Ankyrin_rpt-contain_sf"/>
</dbReference>
<evidence type="ECO:0000313" key="4">
    <source>
        <dbReference type="EMBL" id="VDI68682.1"/>
    </source>
</evidence>
<feature type="repeat" description="ANK" evidence="3">
    <location>
        <begin position="226"/>
        <end position="258"/>
    </location>
</feature>
<dbReference type="SMART" id="SM00248">
    <property type="entry name" value="ANK"/>
    <property type="match status" value="7"/>
</dbReference>
<protein>
    <submittedName>
        <fullName evidence="4">Uncharacterized protein</fullName>
    </submittedName>
</protein>
<dbReference type="InterPro" id="IPR002110">
    <property type="entry name" value="Ankyrin_rpt"/>
</dbReference>
<keyword evidence="2 3" id="KW-0040">ANK repeat</keyword>
<dbReference type="EMBL" id="UYJE01008934">
    <property type="protein sequence ID" value="VDI68682.1"/>
    <property type="molecule type" value="Genomic_DNA"/>
</dbReference>
<feature type="repeat" description="ANK" evidence="3">
    <location>
        <begin position="160"/>
        <end position="192"/>
    </location>
</feature>
<evidence type="ECO:0000313" key="5">
    <source>
        <dbReference type="Proteomes" id="UP000596742"/>
    </source>
</evidence>
<dbReference type="PROSITE" id="PS50297">
    <property type="entry name" value="ANK_REP_REGION"/>
    <property type="match status" value="4"/>
</dbReference>
<evidence type="ECO:0000256" key="3">
    <source>
        <dbReference type="PROSITE-ProRule" id="PRU00023"/>
    </source>
</evidence>
<keyword evidence="5" id="KW-1185">Reference proteome</keyword>
<sequence>MATKASAFTFSTYKNGDPQDDDDRPNAMGKSPLGLACTYGQLEEVEKQLKAGANPLDKSVNGRTALHDVVVGGYKDCLKLLLDYTAEVNIRDRDGMTPGHVAAFNGELGCIKILQDRGGSLVSEDRKGRQIAHYASMRNHKKILQYLFDQRVDLDCRCHLDKTPVHYAAQHGALDSVILLVQRDCDITIADNNGYLPAHHAAKHNKVDCLRFLVKQGTPLEATQSDGKSLAHVAAQFGALDVVHWLFDKGANPNQQDLTREKPCDTCYKKHKKVEWDRSHPLAPVERQLTTAKSVAYKNPVPNQEREPTQLQINLKKREKRLEKLLPKKTGPERDVGAKYFGEFLDPLDVFAYKSTEDAIRF</sequence>
<feature type="repeat" description="ANK" evidence="3">
    <location>
        <begin position="61"/>
        <end position="93"/>
    </location>
</feature>
<dbReference type="InterPro" id="IPR050776">
    <property type="entry name" value="Ank_Repeat/CDKN_Inhibitor"/>
</dbReference>